<evidence type="ECO:0000259" key="1">
    <source>
        <dbReference type="Pfam" id="PF22950"/>
    </source>
</evidence>
<feature type="domain" description="DUF7026" evidence="1">
    <location>
        <begin position="69"/>
        <end position="118"/>
    </location>
</feature>
<dbReference type="Proteomes" id="UP001141552">
    <property type="component" value="Unassembled WGS sequence"/>
</dbReference>
<proteinExistence type="predicted"/>
<gene>
    <name evidence="2" type="ORF">Tsubulata_002899</name>
</gene>
<dbReference type="EMBL" id="JAKUCV010002314">
    <property type="protein sequence ID" value="KAJ4843115.1"/>
    <property type="molecule type" value="Genomic_DNA"/>
</dbReference>
<protein>
    <recommendedName>
        <fullName evidence="1">DUF7026 domain-containing protein</fullName>
    </recommendedName>
</protein>
<evidence type="ECO:0000313" key="2">
    <source>
        <dbReference type="EMBL" id="KAJ4843115.1"/>
    </source>
</evidence>
<name>A0A9Q0G486_9ROSI</name>
<dbReference type="Pfam" id="PF22950">
    <property type="entry name" value="DUF7026"/>
    <property type="match status" value="1"/>
</dbReference>
<reference evidence="2" key="2">
    <citation type="journal article" date="2023" name="Plants (Basel)">
        <title>Annotation of the Turnera subulata (Passifloraceae) Draft Genome Reveals the S-Locus Evolved after the Divergence of Turneroideae from Passifloroideae in a Stepwise Manner.</title>
        <authorList>
            <person name="Henning P.M."/>
            <person name="Roalson E.H."/>
            <person name="Mir W."/>
            <person name="McCubbin A.G."/>
            <person name="Shore J.S."/>
        </authorList>
    </citation>
    <scope>NUCLEOTIDE SEQUENCE</scope>
    <source>
        <strain evidence="2">F60SS</strain>
    </source>
</reference>
<dbReference type="OrthoDB" id="1920063at2759"/>
<accession>A0A9Q0G486</accession>
<comment type="caution">
    <text evidence="2">The sequence shown here is derived from an EMBL/GenBank/DDBJ whole genome shotgun (WGS) entry which is preliminary data.</text>
</comment>
<reference evidence="2" key="1">
    <citation type="submission" date="2022-02" db="EMBL/GenBank/DDBJ databases">
        <authorList>
            <person name="Henning P.M."/>
            <person name="McCubbin A.G."/>
            <person name="Shore J.S."/>
        </authorList>
    </citation>
    <scope>NUCLEOTIDE SEQUENCE</scope>
    <source>
        <strain evidence="2">F60SS</strain>
        <tissue evidence="2">Leaves</tissue>
    </source>
</reference>
<dbReference type="AlphaFoldDB" id="A0A9Q0G486"/>
<organism evidence="2 3">
    <name type="scientific">Turnera subulata</name>
    <dbReference type="NCBI Taxonomy" id="218843"/>
    <lineage>
        <taxon>Eukaryota</taxon>
        <taxon>Viridiplantae</taxon>
        <taxon>Streptophyta</taxon>
        <taxon>Embryophyta</taxon>
        <taxon>Tracheophyta</taxon>
        <taxon>Spermatophyta</taxon>
        <taxon>Magnoliopsida</taxon>
        <taxon>eudicotyledons</taxon>
        <taxon>Gunneridae</taxon>
        <taxon>Pentapetalae</taxon>
        <taxon>rosids</taxon>
        <taxon>fabids</taxon>
        <taxon>Malpighiales</taxon>
        <taxon>Passifloraceae</taxon>
        <taxon>Turnera</taxon>
    </lineage>
</organism>
<keyword evidence="3" id="KW-1185">Reference proteome</keyword>
<evidence type="ECO:0000313" key="3">
    <source>
        <dbReference type="Proteomes" id="UP001141552"/>
    </source>
</evidence>
<sequence>MSLRIHLFPVNALPIITTNPRTRPPPITALFTRRLNTQIPCTNKTTSGYDLASEFAKEVTKINTHMVQREEAMRKSKELLFVELCGYLALEEEEVRRKWRKLDREEKWVLVKEFVDEWSANFHPLSARSVQQMIEEYVTDDDNPPSSVSVSELFPPGLKRMIGFS</sequence>
<dbReference type="InterPro" id="IPR054290">
    <property type="entry name" value="DUF7026"/>
</dbReference>